<dbReference type="SMART" id="SM00448">
    <property type="entry name" value="REC"/>
    <property type="match status" value="1"/>
</dbReference>
<dbReference type="GO" id="GO:0043565">
    <property type="term" value="F:sequence-specific DNA binding"/>
    <property type="evidence" value="ECO:0007669"/>
    <property type="project" value="InterPro"/>
</dbReference>
<keyword evidence="4" id="KW-0902">Two-component regulatory system</keyword>
<dbReference type="EMBL" id="CP019609">
    <property type="protein sequence ID" value="AQP53648.1"/>
    <property type="molecule type" value="Genomic_DNA"/>
</dbReference>
<dbReference type="AlphaFoldDB" id="A0A1Q2D5H6"/>
<keyword evidence="7" id="KW-0804">Transcription</keyword>
<evidence type="ECO:0000256" key="6">
    <source>
        <dbReference type="ARBA" id="ARBA00023125"/>
    </source>
</evidence>
<evidence type="ECO:0000256" key="1">
    <source>
        <dbReference type="ARBA" id="ARBA00004496"/>
    </source>
</evidence>
<reference evidence="11 12" key="1">
    <citation type="journal article" date="2010" name="Int. J. Syst. Evol. Microbiol.">
        <title>Vagococcus penaei sp. nov., isolated from spoilage microbiota of cooked shrimp (Penaeus vannamei).</title>
        <authorList>
            <person name="Jaffres E."/>
            <person name="Prevost H."/>
            <person name="Rossero A."/>
            <person name="Joffraud J.J."/>
            <person name="Dousset X."/>
        </authorList>
    </citation>
    <scope>NUCLEOTIDE SEQUENCE [LARGE SCALE GENOMIC DNA]</scope>
    <source>
        <strain evidence="11 12">CD276</strain>
    </source>
</reference>
<dbReference type="Gene3D" id="1.10.10.60">
    <property type="entry name" value="Homeodomain-like"/>
    <property type="match status" value="2"/>
</dbReference>
<dbReference type="PROSITE" id="PS00041">
    <property type="entry name" value="HTH_ARAC_FAMILY_1"/>
    <property type="match status" value="1"/>
</dbReference>
<evidence type="ECO:0000259" key="9">
    <source>
        <dbReference type="PROSITE" id="PS01124"/>
    </source>
</evidence>
<dbReference type="SMART" id="SM00342">
    <property type="entry name" value="HTH_ARAC"/>
    <property type="match status" value="1"/>
</dbReference>
<dbReference type="InterPro" id="IPR011006">
    <property type="entry name" value="CheY-like_superfamily"/>
</dbReference>
<evidence type="ECO:0000256" key="7">
    <source>
        <dbReference type="ARBA" id="ARBA00023163"/>
    </source>
</evidence>
<dbReference type="KEGG" id="vpi:BW732_04955"/>
<dbReference type="PANTHER" id="PTHR42713:SF3">
    <property type="entry name" value="TRANSCRIPTIONAL REGULATORY PROTEIN HPTR"/>
    <property type="match status" value="1"/>
</dbReference>
<evidence type="ECO:0000256" key="3">
    <source>
        <dbReference type="ARBA" id="ARBA00022553"/>
    </source>
</evidence>
<dbReference type="GO" id="GO:0003700">
    <property type="term" value="F:DNA-binding transcription factor activity"/>
    <property type="evidence" value="ECO:0007669"/>
    <property type="project" value="InterPro"/>
</dbReference>
<evidence type="ECO:0000256" key="2">
    <source>
        <dbReference type="ARBA" id="ARBA00022490"/>
    </source>
</evidence>
<dbReference type="InterPro" id="IPR051552">
    <property type="entry name" value="HptR"/>
</dbReference>
<feature type="domain" description="Response regulatory" evidence="10">
    <location>
        <begin position="5"/>
        <end position="122"/>
    </location>
</feature>
<dbReference type="Pfam" id="PF00072">
    <property type="entry name" value="Response_reg"/>
    <property type="match status" value="1"/>
</dbReference>
<dbReference type="SUPFAM" id="SSF46689">
    <property type="entry name" value="Homeodomain-like"/>
    <property type="match status" value="2"/>
</dbReference>
<dbReference type="STRING" id="633807.BW732_04955"/>
<dbReference type="PANTHER" id="PTHR42713">
    <property type="entry name" value="HISTIDINE KINASE-RELATED"/>
    <property type="match status" value="1"/>
</dbReference>
<keyword evidence="5" id="KW-0805">Transcription regulation</keyword>
<dbReference type="SUPFAM" id="SSF52172">
    <property type="entry name" value="CheY-like"/>
    <property type="match status" value="1"/>
</dbReference>
<evidence type="ECO:0008006" key="13">
    <source>
        <dbReference type="Google" id="ProtNLM"/>
    </source>
</evidence>
<dbReference type="InterPro" id="IPR020449">
    <property type="entry name" value="Tscrpt_reg_AraC-type_HTH"/>
</dbReference>
<gene>
    <name evidence="11" type="ORF">BW732_04955</name>
</gene>
<evidence type="ECO:0000313" key="11">
    <source>
        <dbReference type="EMBL" id="AQP53648.1"/>
    </source>
</evidence>
<evidence type="ECO:0000259" key="10">
    <source>
        <dbReference type="PROSITE" id="PS50110"/>
    </source>
</evidence>
<keyword evidence="3 8" id="KW-0597">Phosphoprotein</keyword>
<dbReference type="InterPro" id="IPR009057">
    <property type="entry name" value="Homeodomain-like_sf"/>
</dbReference>
<dbReference type="Gene3D" id="3.40.50.2300">
    <property type="match status" value="1"/>
</dbReference>
<keyword evidence="6" id="KW-0238">DNA-binding</keyword>
<dbReference type="InterPro" id="IPR001789">
    <property type="entry name" value="Sig_transdc_resp-reg_receiver"/>
</dbReference>
<evidence type="ECO:0000313" key="12">
    <source>
        <dbReference type="Proteomes" id="UP000188246"/>
    </source>
</evidence>
<evidence type="ECO:0000256" key="5">
    <source>
        <dbReference type="ARBA" id="ARBA00023015"/>
    </source>
</evidence>
<dbReference type="GO" id="GO:0000160">
    <property type="term" value="P:phosphorelay signal transduction system"/>
    <property type="evidence" value="ECO:0007669"/>
    <property type="project" value="UniProtKB-KW"/>
</dbReference>
<proteinExistence type="predicted"/>
<name>A0A1Q2D5H6_9ENTE</name>
<accession>A0A1Q2D5H6</accession>
<dbReference type="CDD" id="cd17536">
    <property type="entry name" value="REC_YesN-like"/>
    <property type="match status" value="1"/>
</dbReference>
<dbReference type="InterPro" id="IPR018060">
    <property type="entry name" value="HTH_AraC"/>
</dbReference>
<dbReference type="Proteomes" id="UP000188246">
    <property type="component" value="Chromosome"/>
</dbReference>
<feature type="domain" description="HTH araC/xylS-type" evidence="9">
    <location>
        <begin position="405"/>
        <end position="503"/>
    </location>
</feature>
<keyword evidence="2" id="KW-0963">Cytoplasm</keyword>
<sequence>MNLITILIVDDEKSIRDGLKLLLPWETHGFRIIGEAENGLDAISKIKENQPDIVITDLIMPELDGLKLSAVIQEQYPAIHFLVLSSYDDFPYVSQSFKNGAVDYILKPTLTPDKLLTTLINISKKMAKKEQTISHEELLSQQLNRFLSGYDIDNQQTIERYFKSNQYFILYTNFLWYKNKEHLLQTCQTLLPNNLSLTSLPFTINNNEYGFIISTNLTQKELLDMVSSNLVSLRLVEKKALFILSSPIDDMRELKKQLNFLISEGYEQRFYFKQHSIITQQEFLSLNDMEQYDTKKYLRSLLNEDYLMSLSRIEKQFDQLIIKLPRPTLLKQQASSIFYTLFSTLIDVYTETTEINKLKQHFLFSIGEIDYLEDFSLFILTTIQQLKDIITRNNTATIYNDELLNNIVTFIGNNYHTNLSLITLAETFHFNYSYLSSFFSNHFHTSFSEYLNTVRLKEAKRLLLESSFNMSEIATACGYSDLSYFSKLFKKCYGASPSKYRRENQL</sequence>
<evidence type="ECO:0000256" key="4">
    <source>
        <dbReference type="ARBA" id="ARBA00023012"/>
    </source>
</evidence>
<dbReference type="PRINTS" id="PR00032">
    <property type="entry name" value="HTHARAC"/>
</dbReference>
<protein>
    <recommendedName>
        <fullName evidence="13">DNA-binding response regulator</fullName>
    </recommendedName>
</protein>
<dbReference type="PROSITE" id="PS50110">
    <property type="entry name" value="RESPONSE_REGULATORY"/>
    <property type="match status" value="1"/>
</dbReference>
<feature type="modified residue" description="4-aspartylphosphate" evidence="8">
    <location>
        <position position="57"/>
    </location>
</feature>
<comment type="subcellular location">
    <subcellularLocation>
        <location evidence="1">Cytoplasm</location>
    </subcellularLocation>
</comment>
<dbReference type="InterPro" id="IPR018062">
    <property type="entry name" value="HTH_AraC-typ_CS"/>
</dbReference>
<evidence type="ECO:0000256" key="8">
    <source>
        <dbReference type="PROSITE-ProRule" id="PRU00169"/>
    </source>
</evidence>
<dbReference type="PROSITE" id="PS01124">
    <property type="entry name" value="HTH_ARAC_FAMILY_2"/>
    <property type="match status" value="1"/>
</dbReference>
<dbReference type="Pfam" id="PF12833">
    <property type="entry name" value="HTH_18"/>
    <property type="match status" value="1"/>
</dbReference>
<keyword evidence="12" id="KW-1185">Reference proteome</keyword>
<organism evidence="11 12">
    <name type="scientific">Vagococcus penaei</name>
    <dbReference type="NCBI Taxonomy" id="633807"/>
    <lineage>
        <taxon>Bacteria</taxon>
        <taxon>Bacillati</taxon>
        <taxon>Bacillota</taxon>
        <taxon>Bacilli</taxon>
        <taxon>Lactobacillales</taxon>
        <taxon>Enterococcaceae</taxon>
        <taxon>Vagococcus</taxon>
    </lineage>
</organism>
<dbReference type="RefSeq" id="WP_161485518.1">
    <property type="nucleotide sequence ID" value="NZ_CP019609.1"/>
</dbReference>
<dbReference type="GO" id="GO:0005737">
    <property type="term" value="C:cytoplasm"/>
    <property type="evidence" value="ECO:0007669"/>
    <property type="project" value="UniProtKB-SubCell"/>
</dbReference>